<evidence type="ECO:0000256" key="3">
    <source>
        <dbReference type="ARBA" id="ARBA00022786"/>
    </source>
</evidence>
<dbReference type="SUPFAM" id="SSF69572">
    <property type="entry name" value="Activating enzymes of the ubiquitin-like proteins"/>
    <property type="match status" value="1"/>
</dbReference>
<dbReference type="InterPro" id="IPR035985">
    <property type="entry name" value="Ubiquitin-activating_enz"/>
</dbReference>
<dbReference type="Pfam" id="PF00899">
    <property type="entry name" value="ThiF"/>
    <property type="match status" value="1"/>
</dbReference>
<name>C1MLM3_MICPC</name>
<accession>C1MLM3</accession>
<dbReference type="eggNOG" id="KOG2016">
    <property type="taxonomic scope" value="Eukaryota"/>
</dbReference>
<proteinExistence type="inferred from homology"/>
<evidence type="ECO:0000259" key="5">
    <source>
        <dbReference type="Pfam" id="PF00899"/>
    </source>
</evidence>
<dbReference type="OMA" id="KLITHQY"/>
<dbReference type="InterPro" id="IPR045886">
    <property type="entry name" value="ThiF/MoeB/HesA"/>
</dbReference>
<evidence type="ECO:0000256" key="1">
    <source>
        <dbReference type="ARBA" id="ARBA00005032"/>
    </source>
</evidence>
<dbReference type="GO" id="GO:0019781">
    <property type="term" value="F:NEDD8 activating enzyme activity"/>
    <property type="evidence" value="ECO:0007669"/>
    <property type="project" value="UniProtKB-UniRule"/>
</dbReference>
<dbReference type="OrthoDB" id="1708823at2759"/>
<dbReference type="Gene3D" id="3.40.50.720">
    <property type="entry name" value="NAD(P)-binding Rossmann-like Domain"/>
    <property type="match status" value="2"/>
</dbReference>
<dbReference type="InterPro" id="IPR030667">
    <property type="entry name" value="APP-BP1"/>
</dbReference>
<dbReference type="Proteomes" id="UP000001876">
    <property type="component" value="Unassembled WGS sequence"/>
</dbReference>
<comment type="similarity">
    <text evidence="2 4">Belongs to the ubiquitin-activating E1 family. ULA1 subfamily.</text>
</comment>
<evidence type="ECO:0000256" key="2">
    <source>
        <dbReference type="ARBA" id="ARBA00006868"/>
    </source>
</evidence>
<dbReference type="KEGG" id="mpp:MICPUCDRAFT_49490"/>
<evidence type="ECO:0000313" key="6">
    <source>
        <dbReference type="EMBL" id="EEH59567.1"/>
    </source>
</evidence>
<dbReference type="AlphaFoldDB" id="C1MLM3"/>
<dbReference type="GO" id="GO:0005737">
    <property type="term" value="C:cytoplasm"/>
    <property type="evidence" value="ECO:0007669"/>
    <property type="project" value="TreeGrafter"/>
</dbReference>
<sequence length="541" mass="59478">MDDPHYMNNVRYDRQLRIWGEHGQRKIEGCKVCVLNCGPTGSETIKNLVLAGIASYTLVDNTVVEESDLGNNFLVNEADLGRGKASTVAANLQELNTSVAGSFVDESPDDIVHNNPAFFESFTVILATQMSLRNLVALDVICRQVGIPLVALQSYGLTGTIRLSLTEHTVLDAKPEESDHDLRLSQPWPELCCFVQQFNLSTSDDTTVRQVPHVVLLLQAALQWRAKHSGRSPEDHISQKAFKDSIRTSQFTLDEENLREALESVRHVWKPHTVPPNVKKLFERIEVDNLTSSTPNFWFQVAGLRAFLVDSGGIMPLRGDIPDMASATESYIALQRVYREKAAVDAAEVHAHICNFLHGAGKRGETFSLKDTVSFCRNAANLQVNHWITLADEAAWKSDCSKNISCQLAGEDTQSCAALYLILRAVDSFKEKYGRAPGEVAVLPTALLLGAAKDDMAKIDISRLRIILHGILSELGLSKLGLFDDLIVEFVRSGGCELQTVASMVAGIGSQEVIKLVTQQFVPCGKTLVYDAVDSAVLSIM</sequence>
<dbReference type="RefSeq" id="XP_003056191.1">
    <property type="nucleotide sequence ID" value="XM_003056145.1"/>
</dbReference>
<comment type="function">
    <text evidence="4">Regulatory subunit of the dimeric E1 enzyme. E1 activates RUB1/NEDD8 by first adenylating its C-terminal glycine residue with ATP, thereafter linking this residue to the side chain of the catalytic cysteine, yielding a RUB1-ECR1 thioester and free AMP. E1 finally transfers RUB1 to the catalytic cysteine of RCE1.</text>
</comment>
<gene>
    <name evidence="6" type="ORF">MICPUCDRAFT_49490</name>
</gene>
<feature type="domain" description="THIF-type NAD/FAD binding fold" evidence="5">
    <location>
        <begin position="12"/>
        <end position="534"/>
    </location>
</feature>
<dbReference type="PANTHER" id="PTHR10953">
    <property type="entry name" value="UBIQUITIN-ACTIVATING ENZYME E1"/>
    <property type="match status" value="1"/>
</dbReference>
<protein>
    <recommendedName>
        <fullName evidence="4">NEDD8-activating enzyme E1 regulatory subunit</fullName>
    </recommendedName>
</protein>
<dbReference type="UniPathway" id="UPA00885"/>
<evidence type="ECO:0000256" key="4">
    <source>
        <dbReference type="PIRNR" id="PIRNR039099"/>
    </source>
</evidence>
<organism evidence="7">
    <name type="scientific">Micromonas pusilla (strain CCMP1545)</name>
    <name type="common">Picoplanktonic green alga</name>
    <dbReference type="NCBI Taxonomy" id="564608"/>
    <lineage>
        <taxon>Eukaryota</taxon>
        <taxon>Viridiplantae</taxon>
        <taxon>Chlorophyta</taxon>
        <taxon>Mamiellophyceae</taxon>
        <taxon>Mamiellales</taxon>
        <taxon>Mamiellaceae</taxon>
        <taxon>Micromonas</taxon>
    </lineage>
</organism>
<dbReference type="EMBL" id="GG663736">
    <property type="protein sequence ID" value="EEH59567.1"/>
    <property type="molecule type" value="Genomic_DNA"/>
</dbReference>
<comment type="pathway">
    <text evidence="1 4">Protein modification; protein neddylation.</text>
</comment>
<dbReference type="PANTHER" id="PTHR10953:SF29">
    <property type="entry name" value="NEDD8-ACTIVATING ENZYME E1 REGULATORY SUBUNIT"/>
    <property type="match status" value="1"/>
</dbReference>
<keyword evidence="3 4" id="KW-0833">Ubl conjugation pathway</keyword>
<dbReference type="STRING" id="564608.C1MLM3"/>
<dbReference type="GO" id="GO:0045116">
    <property type="term" value="P:protein neddylation"/>
    <property type="evidence" value="ECO:0007669"/>
    <property type="project" value="UniProtKB-UniRule"/>
</dbReference>
<evidence type="ECO:0000313" key="7">
    <source>
        <dbReference type="Proteomes" id="UP000001876"/>
    </source>
</evidence>
<dbReference type="InterPro" id="IPR000594">
    <property type="entry name" value="ThiF_NAD_FAD-bd"/>
</dbReference>
<reference evidence="6 7" key="1">
    <citation type="journal article" date="2009" name="Science">
        <title>Green evolution and dynamic adaptations revealed by genomes of the marine picoeukaryotes Micromonas.</title>
        <authorList>
            <person name="Worden A.Z."/>
            <person name="Lee J.H."/>
            <person name="Mock T."/>
            <person name="Rouze P."/>
            <person name="Simmons M.P."/>
            <person name="Aerts A.L."/>
            <person name="Allen A.E."/>
            <person name="Cuvelier M.L."/>
            <person name="Derelle E."/>
            <person name="Everett M.V."/>
            <person name="Foulon E."/>
            <person name="Grimwood J."/>
            <person name="Gundlach H."/>
            <person name="Henrissat B."/>
            <person name="Napoli C."/>
            <person name="McDonald S.M."/>
            <person name="Parker M.S."/>
            <person name="Rombauts S."/>
            <person name="Salamov A."/>
            <person name="Von Dassow P."/>
            <person name="Badger J.H."/>
            <person name="Coutinho P.M."/>
            <person name="Demir E."/>
            <person name="Dubchak I."/>
            <person name="Gentemann C."/>
            <person name="Eikrem W."/>
            <person name="Gready J.E."/>
            <person name="John U."/>
            <person name="Lanier W."/>
            <person name="Lindquist E.A."/>
            <person name="Lucas S."/>
            <person name="Mayer K.F."/>
            <person name="Moreau H."/>
            <person name="Not F."/>
            <person name="Otillar R."/>
            <person name="Panaud O."/>
            <person name="Pangilinan J."/>
            <person name="Paulsen I."/>
            <person name="Piegu B."/>
            <person name="Poliakov A."/>
            <person name="Robbens S."/>
            <person name="Schmutz J."/>
            <person name="Toulza E."/>
            <person name="Wyss T."/>
            <person name="Zelensky A."/>
            <person name="Zhou K."/>
            <person name="Armbrust E.V."/>
            <person name="Bhattacharya D."/>
            <person name="Goodenough U.W."/>
            <person name="Van de Peer Y."/>
            <person name="Grigoriev I.V."/>
        </authorList>
    </citation>
    <scope>NUCLEOTIDE SEQUENCE [LARGE SCALE GENOMIC DNA]</scope>
    <source>
        <strain evidence="6 7">CCMP1545</strain>
    </source>
</reference>
<keyword evidence="7" id="KW-1185">Reference proteome</keyword>
<dbReference type="PIRSF" id="PIRSF039099">
    <property type="entry name" value="APP-BP1"/>
    <property type="match status" value="1"/>
</dbReference>
<dbReference type="GeneID" id="9681806"/>